<organism evidence="1 2">
    <name type="scientific">Megaselia scalaris</name>
    <name type="common">Humpbacked fly</name>
    <name type="synonym">Phora scalaris</name>
    <dbReference type="NCBI Taxonomy" id="36166"/>
    <lineage>
        <taxon>Eukaryota</taxon>
        <taxon>Metazoa</taxon>
        <taxon>Ecdysozoa</taxon>
        <taxon>Arthropoda</taxon>
        <taxon>Hexapoda</taxon>
        <taxon>Insecta</taxon>
        <taxon>Pterygota</taxon>
        <taxon>Neoptera</taxon>
        <taxon>Endopterygota</taxon>
        <taxon>Diptera</taxon>
        <taxon>Brachycera</taxon>
        <taxon>Muscomorpha</taxon>
        <taxon>Platypezoidea</taxon>
        <taxon>Phoridae</taxon>
        <taxon>Megaseliini</taxon>
        <taxon>Megaselia</taxon>
    </lineage>
</organism>
<evidence type="ECO:0000313" key="2">
    <source>
        <dbReference type="Proteomes" id="UP000015102"/>
    </source>
</evidence>
<dbReference type="EMBL" id="CAQQ02391923">
    <property type="status" value="NOT_ANNOTATED_CDS"/>
    <property type="molecule type" value="Genomic_DNA"/>
</dbReference>
<reference evidence="2" key="1">
    <citation type="submission" date="2013-02" db="EMBL/GenBank/DDBJ databases">
        <authorList>
            <person name="Hughes D."/>
        </authorList>
    </citation>
    <scope>NUCLEOTIDE SEQUENCE</scope>
    <source>
        <strain>Durham</strain>
        <strain evidence="2">NC isolate 2 -- Noor lab</strain>
    </source>
</reference>
<accession>T1GVK6</accession>
<dbReference type="Proteomes" id="UP000015102">
    <property type="component" value="Unassembled WGS sequence"/>
</dbReference>
<sequence length="60" mass="6917">MNFLHINWGYNILLTFPCGRCTRLLLKIGCLEPKSNIWLEEIWVVIAGFFGPGEQHLTVN</sequence>
<evidence type="ECO:0000313" key="1">
    <source>
        <dbReference type="EnsemblMetazoa" id="MESCA007815-PA"/>
    </source>
</evidence>
<dbReference type="AlphaFoldDB" id="T1GVK6"/>
<protein>
    <submittedName>
        <fullName evidence="1">Uncharacterized protein</fullName>
    </submittedName>
</protein>
<proteinExistence type="predicted"/>
<dbReference type="EMBL" id="CAQQ02391924">
    <property type="status" value="NOT_ANNOTATED_CDS"/>
    <property type="molecule type" value="Genomic_DNA"/>
</dbReference>
<keyword evidence="2" id="KW-1185">Reference proteome</keyword>
<name>T1GVK6_MEGSC</name>
<dbReference type="EnsemblMetazoa" id="MESCA007815-RA">
    <property type="protein sequence ID" value="MESCA007815-PA"/>
    <property type="gene ID" value="MESCA007815"/>
</dbReference>
<dbReference type="HOGENOM" id="CLU_2944319_0_0_1"/>
<reference evidence="1" key="2">
    <citation type="submission" date="2015-06" db="UniProtKB">
        <authorList>
            <consortium name="EnsemblMetazoa"/>
        </authorList>
    </citation>
    <scope>IDENTIFICATION</scope>
</reference>